<sequence>MSTTSGAGEGNNLSYKLPLPKDEKLLELAAKASRERREETKEIREKQQANRELMERAGRDSKERRQGGRSATT</sequence>
<dbReference type="AlphaFoldDB" id="C1G7I6"/>
<feature type="region of interest" description="Disordered" evidence="1">
    <location>
        <begin position="31"/>
        <end position="73"/>
    </location>
</feature>
<evidence type="ECO:0000313" key="3">
    <source>
        <dbReference type="Proteomes" id="UP000001628"/>
    </source>
</evidence>
<feature type="region of interest" description="Disordered" evidence="1">
    <location>
        <begin position="1"/>
        <end position="20"/>
    </location>
</feature>
<dbReference type="EMBL" id="KN275959">
    <property type="protein sequence ID" value="EEH47043.2"/>
    <property type="molecule type" value="Genomic_DNA"/>
</dbReference>
<gene>
    <name evidence="2" type="ORF">PADG_03141</name>
</gene>
<evidence type="ECO:0000256" key="1">
    <source>
        <dbReference type="SAM" id="MobiDB-lite"/>
    </source>
</evidence>
<dbReference type="GeneID" id="22582504"/>
<protein>
    <submittedName>
        <fullName evidence="2">Uncharacterized protein</fullName>
    </submittedName>
</protein>
<dbReference type="VEuPathDB" id="FungiDB:PADG_03141"/>
<dbReference type="KEGG" id="pbn:PADG_03141"/>
<name>C1G7I6_PARBD</name>
<evidence type="ECO:0000313" key="2">
    <source>
        <dbReference type="EMBL" id="EEH47043.2"/>
    </source>
</evidence>
<dbReference type="Proteomes" id="UP000001628">
    <property type="component" value="Unassembled WGS sequence"/>
</dbReference>
<accession>C1G7I6</accession>
<reference evidence="2 3" key="1">
    <citation type="journal article" date="2011" name="PLoS Genet.">
        <title>Comparative genomic analysis of human fungal pathogens causing paracoccidioidomycosis.</title>
        <authorList>
            <person name="Desjardins C.A."/>
            <person name="Champion M.D."/>
            <person name="Holder J.W."/>
            <person name="Muszewska A."/>
            <person name="Goldberg J."/>
            <person name="Bailao A.M."/>
            <person name="Brigido M.M."/>
            <person name="Ferreira M.E."/>
            <person name="Garcia A.M."/>
            <person name="Grynberg M."/>
            <person name="Gujja S."/>
            <person name="Heiman D.I."/>
            <person name="Henn M.R."/>
            <person name="Kodira C.D."/>
            <person name="Leon-Narvaez H."/>
            <person name="Longo L.V."/>
            <person name="Ma L.J."/>
            <person name="Malavazi I."/>
            <person name="Matsuo A.L."/>
            <person name="Morais F.V."/>
            <person name="Pereira M."/>
            <person name="Rodriguez-Brito S."/>
            <person name="Sakthikumar S."/>
            <person name="Salem-Izacc S.M."/>
            <person name="Sykes S.M."/>
            <person name="Teixeira M.M."/>
            <person name="Vallejo M.C."/>
            <person name="Walter M.E."/>
            <person name="Yandava C."/>
            <person name="Young S."/>
            <person name="Zeng Q."/>
            <person name="Zucker J."/>
            <person name="Felipe M.S."/>
            <person name="Goldman G.H."/>
            <person name="Haas B.J."/>
            <person name="McEwen J.G."/>
            <person name="Nino-Vega G."/>
            <person name="Puccia R."/>
            <person name="San-Blas G."/>
            <person name="Soares C.M."/>
            <person name="Birren B.W."/>
            <person name="Cuomo C.A."/>
        </authorList>
    </citation>
    <scope>NUCLEOTIDE SEQUENCE [LARGE SCALE GENOMIC DNA]</scope>
    <source>
        <strain evidence="2 3">Pb18</strain>
    </source>
</reference>
<dbReference type="InParanoid" id="C1G7I6"/>
<dbReference type="HOGENOM" id="CLU_2705513_0_0_1"/>
<feature type="compositionally biased region" description="Polar residues" evidence="1">
    <location>
        <begin position="1"/>
        <end position="14"/>
    </location>
</feature>
<organism evidence="2 3">
    <name type="scientific">Paracoccidioides brasiliensis (strain Pb18)</name>
    <dbReference type="NCBI Taxonomy" id="502780"/>
    <lineage>
        <taxon>Eukaryota</taxon>
        <taxon>Fungi</taxon>
        <taxon>Dikarya</taxon>
        <taxon>Ascomycota</taxon>
        <taxon>Pezizomycotina</taxon>
        <taxon>Eurotiomycetes</taxon>
        <taxon>Eurotiomycetidae</taxon>
        <taxon>Onygenales</taxon>
        <taxon>Ajellomycetaceae</taxon>
        <taxon>Paracoccidioides</taxon>
    </lineage>
</organism>
<dbReference type="RefSeq" id="XP_010758275.1">
    <property type="nucleotide sequence ID" value="XM_010759973.1"/>
</dbReference>
<keyword evidence="3" id="KW-1185">Reference proteome</keyword>
<feature type="compositionally biased region" description="Basic and acidic residues" evidence="1">
    <location>
        <begin position="31"/>
        <end position="66"/>
    </location>
</feature>
<proteinExistence type="predicted"/>